<dbReference type="RefSeq" id="WP_015803450.1">
    <property type="nucleotide sequence ID" value="NC_013093.1"/>
</dbReference>
<dbReference type="Proteomes" id="UP000002213">
    <property type="component" value="Chromosome"/>
</dbReference>
<dbReference type="AlphaFoldDB" id="C6WN50"/>
<reference evidence="1 2" key="1">
    <citation type="journal article" date="2009" name="Stand. Genomic Sci.">
        <title>Complete genome sequence of Actinosynnema mirum type strain (101).</title>
        <authorList>
            <person name="Land M."/>
            <person name="Lapidus A."/>
            <person name="Mayilraj S."/>
            <person name="Chen F."/>
            <person name="Copeland A."/>
            <person name="Del Rio T.G."/>
            <person name="Nolan M."/>
            <person name="Lucas S."/>
            <person name="Tice H."/>
            <person name="Cheng J.F."/>
            <person name="Chertkov O."/>
            <person name="Bruce D."/>
            <person name="Goodwin L."/>
            <person name="Pitluck S."/>
            <person name="Rohde M."/>
            <person name="Goker M."/>
            <person name="Pati A."/>
            <person name="Ivanova N."/>
            <person name="Mavromatis K."/>
            <person name="Chen A."/>
            <person name="Palaniappan K."/>
            <person name="Hauser L."/>
            <person name="Chang Y.J."/>
            <person name="Jeffries C.C."/>
            <person name="Brettin T."/>
            <person name="Detter J.C."/>
            <person name="Han C."/>
            <person name="Chain P."/>
            <person name="Tindall B.J."/>
            <person name="Bristow J."/>
            <person name="Eisen J.A."/>
            <person name="Markowitz V."/>
            <person name="Hugenholtz P."/>
            <person name="Kyrpides N.C."/>
            <person name="Klenk H.P."/>
        </authorList>
    </citation>
    <scope>NUCLEOTIDE SEQUENCE [LARGE SCALE GENOMIC DNA]</scope>
    <source>
        <strain evidence="2">ATCC 29888 / DSM 43827 / JCM 3225 / NBRC 14064 / NCIMB 13271 / NRRL B-12336 / IMRU 3971 / 101</strain>
    </source>
</reference>
<dbReference type="EMBL" id="CP001630">
    <property type="protein sequence ID" value="ACU38563.1"/>
    <property type="molecule type" value="Genomic_DNA"/>
</dbReference>
<dbReference type="eggNOG" id="ENOG5032UET">
    <property type="taxonomic scope" value="Bacteria"/>
</dbReference>
<accession>C6WN50</accession>
<evidence type="ECO:0000313" key="2">
    <source>
        <dbReference type="Proteomes" id="UP000002213"/>
    </source>
</evidence>
<dbReference type="STRING" id="446462.Amir_4733"/>
<dbReference type="OrthoDB" id="3205593at2"/>
<sequence>MGNWNVVSTCALLCTLLERDDYRRRWARKSGRGGGGLDQTAIAKVLAKQRVEDGEISEERWDAHRVMKDPVRRMVRRERLTGKTLALFIRAFDIAERDQDLLWDTFAGGGFSVGIVNTIRERPRLAVPQRHRTISVSERYRIGTGGVPVSRNVRQALRAVGDGVGSYTFGHEREVAEVTVRHGGFVGPQHEYGDGLHATEIILERPLRAAETTALEYEATYSAGSESFTEVRRAAYGRSENVDIAVEFADRFPGQAWWCVWEELGRGNPVHEERIDCRNGAIWKYFPALENAVVGVRWQC</sequence>
<organism evidence="1 2">
    <name type="scientific">Actinosynnema mirum (strain ATCC 29888 / DSM 43827 / JCM 3225 / NBRC 14064 / NCIMB 13271 / NRRL B-12336 / IMRU 3971 / 101)</name>
    <dbReference type="NCBI Taxonomy" id="446462"/>
    <lineage>
        <taxon>Bacteria</taxon>
        <taxon>Bacillati</taxon>
        <taxon>Actinomycetota</taxon>
        <taxon>Actinomycetes</taxon>
        <taxon>Pseudonocardiales</taxon>
        <taxon>Pseudonocardiaceae</taxon>
        <taxon>Actinosynnema</taxon>
    </lineage>
</organism>
<gene>
    <name evidence="1" type="ordered locus">Amir_4733</name>
</gene>
<proteinExistence type="predicted"/>
<protein>
    <submittedName>
        <fullName evidence="1">Uncharacterized protein</fullName>
    </submittedName>
</protein>
<name>C6WN50_ACTMD</name>
<dbReference type="KEGG" id="ami:Amir_4733"/>
<dbReference type="HOGENOM" id="CLU_923816_0_0_11"/>
<keyword evidence="2" id="KW-1185">Reference proteome</keyword>
<evidence type="ECO:0000313" key="1">
    <source>
        <dbReference type="EMBL" id="ACU38563.1"/>
    </source>
</evidence>